<protein>
    <submittedName>
        <fullName evidence="4">Protein MEMO1</fullName>
    </submittedName>
</protein>
<dbReference type="STRING" id="102285.A0A0R3T416"/>
<dbReference type="PANTHER" id="PTHR11060:SF0">
    <property type="entry name" value="PROTEIN MEMO1"/>
    <property type="match status" value="1"/>
</dbReference>
<proteinExistence type="inferred from homology"/>
<sequence>MSVRRASHKNSWYSGNRDELEQQLSGWLSNASYAQGPARAIITPHAGYFYSGECASYAYKQINPALVKRIFVLGPSHNFYLDNCAISDADIFETPFYDMHIDADVRKGLLASNMFMNLDIGRDEDEHSLEMQYPYLAKVMESRANDFTIIPIVVGNLSFSNEKAYGELLAPYLADPSNLFVISSDFCHWGSRFRYTYYDKTAGEIWESIKDLDHKGMELIERLDAKGFNDYLREYGNTICGRHPIGVLLQAINALQKSNSRLNPSLKFVQYAQSSKCRNVHDSSVSYAAASLVFN</sequence>
<reference evidence="2 3" key="2">
    <citation type="submission" date="2018-11" db="EMBL/GenBank/DDBJ databases">
        <authorList>
            <consortium name="Pathogen Informatics"/>
        </authorList>
    </citation>
    <scope>NUCLEOTIDE SEQUENCE [LARGE SCALE GENOMIC DNA]</scope>
</reference>
<gene>
    <name evidence="2" type="ORF">HNAJ_LOCUS1790</name>
</gene>
<dbReference type="Gene3D" id="3.40.830.10">
    <property type="entry name" value="LigB-like"/>
    <property type="match status" value="1"/>
</dbReference>
<evidence type="ECO:0000256" key="1">
    <source>
        <dbReference type="ARBA" id="ARBA00006315"/>
    </source>
</evidence>
<keyword evidence="3" id="KW-1185">Reference proteome</keyword>
<name>A0A0R3T416_RODNA</name>
<dbReference type="OrthoDB" id="417112at2759"/>
<dbReference type="InterPro" id="IPR002737">
    <property type="entry name" value="MEMO1_fam"/>
</dbReference>
<reference evidence="4" key="1">
    <citation type="submission" date="2017-02" db="UniProtKB">
        <authorList>
            <consortium name="WormBaseParasite"/>
        </authorList>
    </citation>
    <scope>IDENTIFICATION</scope>
</reference>
<accession>A0A0R3T416</accession>
<dbReference type="Pfam" id="PF01875">
    <property type="entry name" value="Memo"/>
    <property type="match status" value="1"/>
</dbReference>
<dbReference type="WBParaSite" id="HNAJ_0000179101-mRNA-1">
    <property type="protein sequence ID" value="HNAJ_0000179101-mRNA-1"/>
    <property type="gene ID" value="HNAJ_0000179101"/>
</dbReference>
<dbReference type="HAMAP" id="MF_00055">
    <property type="entry name" value="MEMO1"/>
    <property type="match status" value="1"/>
</dbReference>
<dbReference type="EMBL" id="UZAE01000751">
    <property type="protein sequence ID" value="VDN97649.1"/>
    <property type="molecule type" value="Genomic_DNA"/>
</dbReference>
<evidence type="ECO:0000313" key="3">
    <source>
        <dbReference type="Proteomes" id="UP000278807"/>
    </source>
</evidence>
<dbReference type="PANTHER" id="PTHR11060">
    <property type="entry name" value="PROTEIN MEMO1"/>
    <property type="match status" value="1"/>
</dbReference>
<dbReference type="Proteomes" id="UP000278807">
    <property type="component" value="Unassembled WGS sequence"/>
</dbReference>
<evidence type="ECO:0000313" key="2">
    <source>
        <dbReference type="EMBL" id="VDN97649.1"/>
    </source>
</evidence>
<organism evidence="4">
    <name type="scientific">Rodentolepis nana</name>
    <name type="common">Dwarf tapeworm</name>
    <name type="synonym">Hymenolepis nana</name>
    <dbReference type="NCBI Taxonomy" id="102285"/>
    <lineage>
        <taxon>Eukaryota</taxon>
        <taxon>Metazoa</taxon>
        <taxon>Spiralia</taxon>
        <taxon>Lophotrochozoa</taxon>
        <taxon>Platyhelminthes</taxon>
        <taxon>Cestoda</taxon>
        <taxon>Eucestoda</taxon>
        <taxon>Cyclophyllidea</taxon>
        <taxon>Hymenolepididae</taxon>
        <taxon>Rodentolepis</taxon>
    </lineage>
</organism>
<dbReference type="CDD" id="cd07361">
    <property type="entry name" value="MEMO_like"/>
    <property type="match status" value="1"/>
</dbReference>
<dbReference type="AlphaFoldDB" id="A0A0R3T416"/>
<comment type="similarity">
    <text evidence="1">Belongs to the MEMO1 family.</text>
</comment>
<evidence type="ECO:0000313" key="4">
    <source>
        <dbReference type="WBParaSite" id="HNAJ_0000179101-mRNA-1"/>
    </source>
</evidence>
<dbReference type="NCBIfam" id="TIGR04336">
    <property type="entry name" value="AmmeMemoSam_B"/>
    <property type="match status" value="1"/>
</dbReference>